<sequence>MRPTPTKSSPPTWPPEPEDTGMVLAALPGQHHLLGWHITAADLAFLVSIHADLDVDEYG</sequence>
<organism evidence="1 2">
    <name type="scientific">Dactylosporangium darangshiense</name>
    <dbReference type="NCBI Taxonomy" id="579108"/>
    <lineage>
        <taxon>Bacteria</taxon>
        <taxon>Bacillati</taxon>
        <taxon>Actinomycetota</taxon>
        <taxon>Actinomycetes</taxon>
        <taxon>Micromonosporales</taxon>
        <taxon>Micromonosporaceae</taxon>
        <taxon>Dactylosporangium</taxon>
    </lineage>
</organism>
<evidence type="ECO:0000313" key="1">
    <source>
        <dbReference type="EMBL" id="GAA4261079.1"/>
    </source>
</evidence>
<comment type="caution">
    <text evidence="1">The sequence shown here is derived from an EMBL/GenBank/DDBJ whole genome shotgun (WGS) entry which is preliminary data.</text>
</comment>
<dbReference type="Proteomes" id="UP001500620">
    <property type="component" value="Unassembled WGS sequence"/>
</dbReference>
<proteinExistence type="predicted"/>
<reference evidence="2" key="1">
    <citation type="journal article" date="2019" name="Int. J. Syst. Evol. Microbiol.">
        <title>The Global Catalogue of Microorganisms (GCM) 10K type strain sequencing project: providing services to taxonomists for standard genome sequencing and annotation.</title>
        <authorList>
            <consortium name="The Broad Institute Genomics Platform"/>
            <consortium name="The Broad Institute Genome Sequencing Center for Infectious Disease"/>
            <person name="Wu L."/>
            <person name="Ma J."/>
        </authorList>
    </citation>
    <scope>NUCLEOTIDE SEQUENCE [LARGE SCALE GENOMIC DNA]</scope>
    <source>
        <strain evidence="2">JCM 17441</strain>
    </source>
</reference>
<accession>A0ABP8DPG5</accession>
<dbReference type="EMBL" id="BAABAT010000044">
    <property type="protein sequence ID" value="GAA4261079.1"/>
    <property type="molecule type" value="Genomic_DNA"/>
</dbReference>
<protein>
    <submittedName>
        <fullName evidence="1">Uncharacterized protein</fullName>
    </submittedName>
</protein>
<name>A0ABP8DPG5_9ACTN</name>
<keyword evidence="2" id="KW-1185">Reference proteome</keyword>
<gene>
    <name evidence="1" type="ORF">GCM10022255_092280</name>
</gene>
<evidence type="ECO:0000313" key="2">
    <source>
        <dbReference type="Proteomes" id="UP001500620"/>
    </source>
</evidence>